<accession>A0A2A4MP81</accession>
<evidence type="ECO:0000256" key="1">
    <source>
        <dbReference type="SAM" id="MobiDB-lite"/>
    </source>
</evidence>
<gene>
    <name evidence="3" type="ORF">COC19_04640</name>
</gene>
<evidence type="ECO:0000256" key="2">
    <source>
        <dbReference type="SAM" id="Phobius"/>
    </source>
</evidence>
<feature type="transmembrane region" description="Helical" evidence="2">
    <location>
        <begin position="248"/>
        <end position="272"/>
    </location>
</feature>
<feature type="transmembrane region" description="Helical" evidence="2">
    <location>
        <begin position="217"/>
        <end position="236"/>
    </location>
</feature>
<evidence type="ECO:0000313" key="3">
    <source>
        <dbReference type="EMBL" id="PCH61534.1"/>
    </source>
</evidence>
<name>A0A2A4MP81_9GAMM</name>
<dbReference type="EMBL" id="NVQR01000065">
    <property type="protein sequence ID" value="PCH61534.1"/>
    <property type="molecule type" value="Genomic_DNA"/>
</dbReference>
<dbReference type="AlphaFoldDB" id="A0A2A4MP81"/>
<dbReference type="Proteomes" id="UP000218172">
    <property type="component" value="Unassembled WGS sequence"/>
</dbReference>
<reference evidence="4" key="1">
    <citation type="submission" date="2017-08" db="EMBL/GenBank/DDBJ databases">
        <title>A dynamic microbial community with high functional redundancy inhabits the cold, oxic subseafloor aquifer.</title>
        <authorList>
            <person name="Tully B.J."/>
            <person name="Wheat C.G."/>
            <person name="Glazer B.T."/>
            <person name="Huber J.A."/>
        </authorList>
    </citation>
    <scope>NUCLEOTIDE SEQUENCE [LARGE SCALE GENOMIC DNA]</scope>
</reference>
<sequence>MTTSTSRSPVPPNGGTDTPNPTNEPLPIVEIFLKSITLSFEKIGQLLRLAWPYALYLLVDNTFLSIPPPESIESLEPFELLEFQQSMIFILGFGLISLFLGPMAGVGCHRVFLLDKEEALSTKIFRWQARERDYFVCYFLIFILSSIPTIVISILLNVFYSPDVIDLEKIEVISFLEYLLTMLPSFYIFSRLSLLLPGSALGRYPTLVSAWKASSGNAISLFILIGVLPLITGYLLDTFQIISNGSLLFKFIGNIAMVVIITIELCCLSLSYEWIKNRDST</sequence>
<proteinExistence type="predicted"/>
<feature type="transmembrane region" description="Helical" evidence="2">
    <location>
        <begin position="172"/>
        <end position="196"/>
    </location>
</feature>
<feature type="transmembrane region" description="Helical" evidence="2">
    <location>
        <begin position="134"/>
        <end position="160"/>
    </location>
</feature>
<keyword evidence="2" id="KW-0472">Membrane</keyword>
<organism evidence="3 4">
    <name type="scientific">SAR86 cluster bacterium</name>
    <dbReference type="NCBI Taxonomy" id="2030880"/>
    <lineage>
        <taxon>Bacteria</taxon>
        <taxon>Pseudomonadati</taxon>
        <taxon>Pseudomonadota</taxon>
        <taxon>Gammaproteobacteria</taxon>
        <taxon>SAR86 cluster</taxon>
    </lineage>
</organism>
<feature type="region of interest" description="Disordered" evidence="1">
    <location>
        <begin position="1"/>
        <end position="23"/>
    </location>
</feature>
<protein>
    <submittedName>
        <fullName evidence="3">Uncharacterized protein</fullName>
    </submittedName>
</protein>
<evidence type="ECO:0000313" key="4">
    <source>
        <dbReference type="Proteomes" id="UP000218172"/>
    </source>
</evidence>
<keyword evidence="2" id="KW-1133">Transmembrane helix</keyword>
<keyword evidence="2" id="KW-0812">Transmembrane</keyword>
<feature type="transmembrane region" description="Helical" evidence="2">
    <location>
        <begin position="86"/>
        <end position="113"/>
    </location>
</feature>
<comment type="caution">
    <text evidence="3">The sequence shown here is derived from an EMBL/GenBank/DDBJ whole genome shotgun (WGS) entry which is preliminary data.</text>
</comment>
<feature type="compositionally biased region" description="Low complexity" evidence="1">
    <location>
        <begin position="13"/>
        <end position="23"/>
    </location>
</feature>